<reference evidence="2" key="1">
    <citation type="journal article" date="2021" name="Virus">
        <title>The discovery, distribution and diversity of DNA viruses associated with Drosophila melanogaster in Europe.</title>
        <authorList>
            <person name="Wallace M.A."/>
            <person name="Coffman K.A."/>
            <person name="Gilbert C."/>
            <person name="Ravindran S."/>
            <person name="Albery G.F."/>
            <person name="Abbott J."/>
            <person name="Argyridou E."/>
            <person name="Bellosta P."/>
            <person name="Betancourt A.J."/>
            <person name="Colinet H."/>
            <person name="Eric K."/>
            <person name="Glaser-Schmitt A."/>
            <person name="Grath S."/>
            <person name="Jelic M."/>
            <person name="Kankare M."/>
            <person name="Kozeretska I."/>
            <person name="Loeschcke V."/>
            <person name="Montchamp-Moreau C."/>
            <person name="Ometto L."/>
            <person name="Onder B.S."/>
            <person name="Orengo D.J."/>
            <person name="Parsch J."/>
            <person name="Pascual M."/>
            <person name="Patenkovic A."/>
            <person name="Puerma E."/>
            <person name="Ritchie M.G."/>
            <person name="Rota-Stabelli O."/>
            <person name="Schou M.F."/>
            <person name="Serga S.V."/>
            <person name="Stamenkovic-Radak M."/>
            <person name="Tanaskovic M."/>
            <person name="Veselinovic M.S."/>
            <person name="Vieira J."/>
            <person name="Vieira C.P."/>
            <person name="Kapun M."/>
            <person name="Flatt T."/>
            <person name="Gonzalez J."/>
            <person name="Staubach F."/>
            <person name="Obbard D.J."/>
        </authorList>
    </citation>
    <scope>NUCLEOTIDE SEQUENCE</scope>
    <source>
        <strain evidence="2">DrosEU07_Viltain_2014</strain>
    </source>
</reference>
<feature type="compositionally biased region" description="Low complexity" evidence="1">
    <location>
        <begin position="45"/>
        <end position="60"/>
    </location>
</feature>
<dbReference type="InterPro" id="IPR016184">
    <property type="entry name" value="Capsid/spike_ssDNA_virus"/>
</dbReference>
<feature type="compositionally biased region" description="Low complexity" evidence="1">
    <location>
        <begin position="73"/>
        <end position="95"/>
    </location>
</feature>
<accession>A0A1S5VG79</accession>
<evidence type="ECO:0000256" key="1">
    <source>
        <dbReference type="SAM" id="MobiDB-lite"/>
    </source>
</evidence>
<sequence length="520" mass="57410">MAPPLRFTQKFLQQYPQYANADEAWKRKAIKTHPQYFETDEHPSTSRAAAQAAKRPATSSGDTVGKKPTRLTPVQSQPVQQQAVVGSTSDVSSDVQMDLPGTGKPSGDNGSPGCDEYYLPIKRTDFGRRNTTYSKTFQVVSNNFHSTLLVLEEFHTMFITSELLEIPWHLPCMYMTPSEYALLQPGARATNLHCKVTFRGCTIKFETNSSATQIATLNTVQTLRAAVGLNKTGWGNNFFYNSLNTNDSMIPTSVVPSNYTNAYGRNSTLTEELYGSGDRTNVPGCYNTGEFWIGRNYWCESSPYPTANGSIGWPTSRTQKCKTWDAKTMIDKVIIDESYTPKMAPLNDTLKHYRDTLRPYGTGATSWTVNTGGSLPDARTTRVASVSGVTGIQEGTVNPQDKLPTYNIQTPIEKSQTTKCGPWGQIHPQIQPSINVGVQAVPQLGSINYLSGVYSNMVQASSYFDIELTMDVVEYNPTHYNYLNQGNVPAGDAVFQTSDVVPDQVYSSTYAGLYINNPDS</sequence>
<feature type="region of interest" description="Disordered" evidence="1">
    <location>
        <begin position="34"/>
        <end position="113"/>
    </location>
</feature>
<proteinExistence type="predicted"/>
<dbReference type="GO" id="GO:0005198">
    <property type="term" value="F:structural molecule activity"/>
    <property type="evidence" value="ECO:0007669"/>
    <property type="project" value="InterPro"/>
</dbReference>
<protein>
    <recommendedName>
        <fullName evidence="3">Capsid protein</fullName>
    </recommendedName>
</protein>
<dbReference type="SUPFAM" id="SSF88645">
    <property type="entry name" value="ssDNA viruses"/>
    <property type="match status" value="1"/>
</dbReference>
<name>A0A1S5VG79_9VIRU</name>
<evidence type="ECO:0000313" key="2">
    <source>
        <dbReference type="EMBL" id="AQN78647.1"/>
    </source>
</evidence>
<dbReference type="EMBL" id="KX648535">
    <property type="protein sequence ID" value="AQN78647.1"/>
    <property type="molecule type" value="Genomic_DNA"/>
</dbReference>
<organism evidence="2">
    <name type="scientific">Viltain virus</name>
    <dbReference type="NCBI Taxonomy" id="1955787"/>
    <lineage>
        <taxon>Viruses</taxon>
        <taxon>Monodnaviria</taxon>
        <taxon>Shotokuvirae</taxon>
        <taxon>Cossaviricota</taxon>
        <taxon>Quintoviricetes</taxon>
        <taxon>Piccovirales</taxon>
        <taxon>Parvoviridae</taxon>
        <taxon>Densovirinae</taxon>
    </lineage>
</organism>
<evidence type="ECO:0008006" key="3">
    <source>
        <dbReference type="Google" id="ProtNLM"/>
    </source>
</evidence>
<dbReference type="InterPro" id="IPR003433">
    <property type="entry name" value="Capsid_VP4_densovirus"/>
</dbReference>
<dbReference type="Pfam" id="PF02336">
    <property type="entry name" value="Denso_VP4"/>
    <property type="match status" value="1"/>
</dbReference>